<dbReference type="Proteomes" id="UP001571476">
    <property type="component" value="Unassembled WGS sequence"/>
</dbReference>
<dbReference type="InterPro" id="IPR051043">
    <property type="entry name" value="Sulfatase_Mod_Factor_Kinase"/>
</dbReference>
<dbReference type="RefSeq" id="WP_372567327.1">
    <property type="nucleotide sequence ID" value="NZ_JBGOSP010000062.1"/>
</dbReference>
<dbReference type="InterPro" id="IPR005532">
    <property type="entry name" value="SUMF_dom"/>
</dbReference>
<dbReference type="InterPro" id="IPR042095">
    <property type="entry name" value="SUMF_sf"/>
</dbReference>
<organism evidence="3 4">
    <name type="scientific">Streptomyces aureus</name>
    <dbReference type="NCBI Taxonomy" id="193461"/>
    <lineage>
        <taxon>Bacteria</taxon>
        <taxon>Bacillati</taxon>
        <taxon>Actinomycetota</taxon>
        <taxon>Actinomycetes</taxon>
        <taxon>Kitasatosporales</taxon>
        <taxon>Streptomycetaceae</taxon>
        <taxon>Streptomyces</taxon>
    </lineage>
</organism>
<evidence type="ECO:0000313" key="4">
    <source>
        <dbReference type="Proteomes" id="UP001571476"/>
    </source>
</evidence>
<evidence type="ECO:0000259" key="2">
    <source>
        <dbReference type="Pfam" id="PF03781"/>
    </source>
</evidence>
<protein>
    <submittedName>
        <fullName evidence="3">Formylglycine-generating enzyme family protein</fullName>
    </submittedName>
</protein>
<dbReference type="InterPro" id="IPR016187">
    <property type="entry name" value="CTDL_fold"/>
</dbReference>
<evidence type="ECO:0000313" key="3">
    <source>
        <dbReference type="EMBL" id="MFA3843510.1"/>
    </source>
</evidence>
<dbReference type="Pfam" id="PF03781">
    <property type="entry name" value="FGE-sulfatase"/>
    <property type="match status" value="1"/>
</dbReference>
<reference evidence="3 4" key="1">
    <citation type="submission" date="2024-08" db="EMBL/GenBank/DDBJ databases">
        <title>Genome sequence of Streptomyces aureus CACIA-1.46HGO.</title>
        <authorList>
            <person name="Evangelista-Martinez Z."/>
        </authorList>
    </citation>
    <scope>NUCLEOTIDE SEQUENCE [LARGE SCALE GENOMIC DNA]</scope>
    <source>
        <strain evidence="3 4">CACIA-1.46HGO</strain>
    </source>
</reference>
<feature type="domain" description="Sulfatase-modifying factor enzyme-like" evidence="2">
    <location>
        <begin position="37"/>
        <end position="314"/>
    </location>
</feature>
<gene>
    <name evidence="3" type="ORF">ACEG43_46660</name>
</gene>
<accession>A0ABV4SYX2</accession>
<keyword evidence="4" id="KW-1185">Reference proteome</keyword>
<dbReference type="EMBL" id="JBGOSP010000062">
    <property type="protein sequence ID" value="MFA3843510.1"/>
    <property type="molecule type" value="Genomic_DNA"/>
</dbReference>
<dbReference type="SUPFAM" id="SSF56436">
    <property type="entry name" value="C-type lectin-like"/>
    <property type="match status" value="1"/>
</dbReference>
<feature type="region of interest" description="Disordered" evidence="1">
    <location>
        <begin position="1"/>
        <end position="65"/>
    </location>
</feature>
<evidence type="ECO:0000256" key="1">
    <source>
        <dbReference type="SAM" id="MobiDB-lite"/>
    </source>
</evidence>
<dbReference type="PANTHER" id="PTHR23150:SF19">
    <property type="entry name" value="FORMYLGLYCINE-GENERATING ENZYME"/>
    <property type="match status" value="1"/>
</dbReference>
<dbReference type="PANTHER" id="PTHR23150">
    <property type="entry name" value="SULFATASE MODIFYING FACTOR 1, 2"/>
    <property type="match status" value="1"/>
</dbReference>
<comment type="caution">
    <text evidence="3">The sequence shown here is derived from an EMBL/GenBank/DDBJ whole genome shotgun (WGS) entry which is preliminary data.</text>
</comment>
<name>A0ABV4SYX2_9ACTN</name>
<sequence length="317" mass="34309">MTAEDVTPKACCAARREGGGDPQPVPLAPTARRASGKGMVTLPGGTFRMGNEDDRANPGDGEGPVREVTVGRFRIDEHAVTNAQFATFVKDTGFVTAAERFGWSYVFAGFLDPRLARATPAPAGTPWWRGVEGATWRAPEGPGSGIGNRSRHPVIHVSWDDASAYAAWAGKRLPTEAEWEYAARGGLDQARYPWGDELTPRGHWRCNIWQGEFPVVNTGEDGHTGTAPVDAYRPNAYGLHNTVGNVWEWVADRFTTDHPAAPLTDPRGPAEGDTRVMRGGSYMCHDSYCNRYRVAARTANTPDSSSGNCGFRCAADV</sequence>
<proteinExistence type="predicted"/>
<dbReference type="Gene3D" id="3.90.1580.10">
    <property type="entry name" value="paralog of FGE (formylglycine-generating enzyme)"/>
    <property type="match status" value="1"/>
</dbReference>